<keyword evidence="1" id="KW-0732">Signal</keyword>
<dbReference type="EMBL" id="JACTAG010000001">
    <property type="protein sequence ID" value="MBD3662517.1"/>
    <property type="molecule type" value="Genomic_DNA"/>
</dbReference>
<comment type="caution">
    <text evidence="2">The sequence shown here is derived from an EMBL/GenBank/DDBJ whole genome shotgun (WGS) entry which is preliminary data.</text>
</comment>
<evidence type="ECO:0000313" key="2">
    <source>
        <dbReference type="EMBL" id="MBD3662517.1"/>
    </source>
</evidence>
<keyword evidence="3" id="KW-1185">Reference proteome</keyword>
<reference evidence="2" key="1">
    <citation type="submission" date="2020-08" db="EMBL/GenBank/DDBJ databases">
        <title>Sulfitobacter aestuariivivens sp. nov., isolated from a tidal flat.</title>
        <authorList>
            <person name="Park S."/>
            <person name="Yoon J.-H."/>
        </authorList>
    </citation>
    <scope>NUCLEOTIDE SEQUENCE</scope>
    <source>
        <strain evidence="2">TSTF-M16</strain>
    </source>
</reference>
<proteinExistence type="predicted"/>
<protein>
    <submittedName>
        <fullName evidence="2">Uncharacterized protein</fullName>
    </submittedName>
</protein>
<feature type="chain" id="PRO_5037648002" evidence="1">
    <location>
        <begin position="24"/>
        <end position="104"/>
    </location>
</feature>
<dbReference type="RefSeq" id="WP_191073546.1">
    <property type="nucleotide sequence ID" value="NZ_JACTAG010000001.1"/>
</dbReference>
<feature type="signal peptide" evidence="1">
    <location>
        <begin position="1"/>
        <end position="23"/>
    </location>
</feature>
<accession>A0A927D3C8</accession>
<evidence type="ECO:0000256" key="1">
    <source>
        <dbReference type="SAM" id="SignalP"/>
    </source>
</evidence>
<dbReference type="AlphaFoldDB" id="A0A927D3C8"/>
<dbReference type="Proteomes" id="UP000635142">
    <property type="component" value="Unassembled WGS sequence"/>
</dbReference>
<organism evidence="2 3">
    <name type="scientific">Sulfitobacter aestuariivivens</name>
    <dbReference type="NCBI Taxonomy" id="2766981"/>
    <lineage>
        <taxon>Bacteria</taxon>
        <taxon>Pseudomonadati</taxon>
        <taxon>Pseudomonadota</taxon>
        <taxon>Alphaproteobacteria</taxon>
        <taxon>Rhodobacterales</taxon>
        <taxon>Roseobacteraceae</taxon>
        <taxon>Sulfitobacter</taxon>
    </lineage>
</organism>
<gene>
    <name evidence="2" type="ORF">H9Q16_01125</name>
</gene>
<sequence length="104" mass="11342">MFRTTIMAAAAAALVATSGPGLAASKKETDCTHQAAVVAAVQKARLDRVRERQVKETVLAGEVTWPERYNAAIPLFTAEVYKLKMKDVKNTDISAQWMDVCMAN</sequence>
<evidence type="ECO:0000313" key="3">
    <source>
        <dbReference type="Proteomes" id="UP000635142"/>
    </source>
</evidence>
<name>A0A927D3C8_9RHOB</name>